<dbReference type="EC" id="5.2.1.8" evidence="1 4"/>
<evidence type="ECO:0000256" key="1">
    <source>
        <dbReference type="ARBA" id="ARBA00013194"/>
    </source>
</evidence>
<dbReference type="InterPro" id="IPR002130">
    <property type="entry name" value="Cyclophilin-type_PPIase_dom"/>
</dbReference>
<evidence type="ECO:0000259" key="8">
    <source>
        <dbReference type="PROSITE" id="PS50072"/>
    </source>
</evidence>
<proteinExistence type="predicted"/>
<dbReference type="PANTHER" id="PTHR11071:SF561">
    <property type="entry name" value="PEPTIDYL-PROLYL CIS-TRANS ISOMERASE D-RELATED"/>
    <property type="match status" value="1"/>
</dbReference>
<feature type="domain" description="PPIase FKBP-type" evidence="7">
    <location>
        <begin position="96"/>
        <end position="175"/>
    </location>
</feature>
<dbReference type="Proteomes" id="UP000186817">
    <property type="component" value="Unassembled WGS sequence"/>
</dbReference>
<dbReference type="SUPFAM" id="SSF54534">
    <property type="entry name" value="FKBP-like"/>
    <property type="match status" value="1"/>
</dbReference>
<gene>
    <name evidence="9" type="primary">fkpA</name>
    <name evidence="9" type="ORF">AK812_SmicGene18932</name>
</gene>
<sequence length="325" mass="35694">MIGDWFAVGALRFRGAKQEEFLDDSVKRHGFQETSSGLRYKEVDGDGDDGDDGDDDDDDDDDGLMDGWVDGWTDGSGLEVWMYRALRSAWPLKRCHYKGTLVEGTEFDSSYRRGDPVIFRPSEVVPGWSEALQLMRAGEKWEIILPSHLAYGDRGAGPIPPGAVLVFELELLEVNAEGSPRLTICKRGSFGSMVALGALLAVGLLGFLAVWLTGFELFKEVAPMTVENFRALATGESGDQNQQNDQLQRALAKKTTPAGPGLAGSTRHFKGSPFHRIIPGFMCQGGDITHGNGRGGESIYGKTFRDEWEHGRIHHTELDTQPLCT</sequence>
<keyword evidence="2 4" id="KW-0697">Rotamase</keyword>
<dbReference type="PROSITE" id="PS50059">
    <property type="entry name" value="FKBP_PPIASE"/>
    <property type="match status" value="1"/>
</dbReference>
<dbReference type="Gene3D" id="2.40.100.10">
    <property type="entry name" value="Cyclophilin-like"/>
    <property type="match status" value="1"/>
</dbReference>
<dbReference type="Gene3D" id="3.10.50.40">
    <property type="match status" value="1"/>
</dbReference>
<dbReference type="AlphaFoldDB" id="A0A1Q9DTW7"/>
<dbReference type="OrthoDB" id="1902587at2759"/>
<dbReference type="GO" id="GO:0005737">
    <property type="term" value="C:cytoplasm"/>
    <property type="evidence" value="ECO:0007669"/>
    <property type="project" value="TreeGrafter"/>
</dbReference>
<dbReference type="PANTHER" id="PTHR11071">
    <property type="entry name" value="PEPTIDYL-PROLYL CIS-TRANS ISOMERASE"/>
    <property type="match status" value="1"/>
</dbReference>
<organism evidence="9 10">
    <name type="scientific">Symbiodinium microadriaticum</name>
    <name type="common">Dinoflagellate</name>
    <name type="synonym">Zooxanthella microadriatica</name>
    <dbReference type="NCBI Taxonomy" id="2951"/>
    <lineage>
        <taxon>Eukaryota</taxon>
        <taxon>Sar</taxon>
        <taxon>Alveolata</taxon>
        <taxon>Dinophyceae</taxon>
        <taxon>Suessiales</taxon>
        <taxon>Symbiodiniaceae</taxon>
        <taxon>Symbiodinium</taxon>
    </lineage>
</organism>
<accession>A0A1Q9DTW7</accession>
<evidence type="ECO:0000256" key="2">
    <source>
        <dbReference type="ARBA" id="ARBA00023110"/>
    </source>
</evidence>
<keyword evidence="6" id="KW-1133">Transmembrane helix</keyword>
<evidence type="ECO:0000256" key="3">
    <source>
        <dbReference type="ARBA" id="ARBA00023235"/>
    </source>
</evidence>
<evidence type="ECO:0000313" key="9">
    <source>
        <dbReference type="EMBL" id="OLP98591.1"/>
    </source>
</evidence>
<dbReference type="InterPro" id="IPR001179">
    <property type="entry name" value="PPIase_FKBP_dom"/>
</dbReference>
<evidence type="ECO:0000259" key="7">
    <source>
        <dbReference type="PROSITE" id="PS50059"/>
    </source>
</evidence>
<dbReference type="PROSITE" id="PS00170">
    <property type="entry name" value="CSA_PPIASE_1"/>
    <property type="match status" value="1"/>
</dbReference>
<comment type="catalytic activity">
    <reaction evidence="4">
        <text>[protein]-peptidylproline (omega=180) = [protein]-peptidylproline (omega=0)</text>
        <dbReference type="Rhea" id="RHEA:16237"/>
        <dbReference type="Rhea" id="RHEA-COMP:10747"/>
        <dbReference type="Rhea" id="RHEA-COMP:10748"/>
        <dbReference type="ChEBI" id="CHEBI:83833"/>
        <dbReference type="ChEBI" id="CHEBI:83834"/>
        <dbReference type="EC" id="5.2.1.8"/>
    </reaction>
</comment>
<dbReference type="Pfam" id="PF00254">
    <property type="entry name" value="FKBP_C"/>
    <property type="match status" value="1"/>
</dbReference>
<evidence type="ECO:0000256" key="5">
    <source>
        <dbReference type="SAM" id="MobiDB-lite"/>
    </source>
</evidence>
<dbReference type="GO" id="GO:0016018">
    <property type="term" value="F:cyclosporin A binding"/>
    <property type="evidence" value="ECO:0007669"/>
    <property type="project" value="TreeGrafter"/>
</dbReference>
<evidence type="ECO:0000256" key="4">
    <source>
        <dbReference type="PROSITE-ProRule" id="PRU00277"/>
    </source>
</evidence>
<reference evidence="9 10" key="1">
    <citation type="submission" date="2016-02" db="EMBL/GenBank/DDBJ databases">
        <title>Genome analysis of coral dinoflagellate symbionts highlights evolutionary adaptations to a symbiotic lifestyle.</title>
        <authorList>
            <person name="Aranda M."/>
            <person name="Li Y."/>
            <person name="Liew Y.J."/>
            <person name="Baumgarten S."/>
            <person name="Simakov O."/>
            <person name="Wilson M."/>
            <person name="Piel J."/>
            <person name="Ashoor H."/>
            <person name="Bougouffa S."/>
            <person name="Bajic V.B."/>
            <person name="Ryu T."/>
            <person name="Ravasi T."/>
            <person name="Bayer T."/>
            <person name="Micklem G."/>
            <person name="Kim H."/>
            <person name="Bhak J."/>
            <person name="Lajeunesse T.C."/>
            <person name="Voolstra C.R."/>
        </authorList>
    </citation>
    <scope>NUCLEOTIDE SEQUENCE [LARGE SCALE GENOMIC DNA]</scope>
    <source>
        <strain evidence="9 10">CCMP2467</strain>
    </source>
</reference>
<name>A0A1Q9DTW7_SYMMI</name>
<keyword evidence="6" id="KW-0812">Transmembrane</keyword>
<evidence type="ECO:0000256" key="6">
    <source>
        <dbReference type="SAM" id="Phobius"/>
    </source>
</evidence>
<feature type="region of interest" description="Disordered" evidence="5">
    <location>
        <begin position="33"/>
        <end position="66"/>
    </location>
</feature>
<evidence type="ECO:0000313" key="10">
    <source>
        <dbReference type="Proteomes" id="UP000186817"/>
    </source>
</evidence>
<feature type="domain" description="PPIase cyclophilin-type" evidence="8">
    <location>
        <begin position="215"/>
        <end position="307"/>
    </location>
</feature>
<dbReference type="InterPro" id="IPR029000">
    <property type="entry name" value="Cyclophilin-like_dom_sf"/>
</dbReference>
<keyword evidence="10" id="KW-1185">Reference proteome</keyword>
<protein>
    <recommendedName>
        <fullName evidence="1 4">peptidylprolyl isomerase</fullName>
        <ecNumber evidence="1 4">5.2.1.8</ecNumber>
    </recommendedName>
</protein>
<dbReference type="GO" id="GO:0003755">
    <property type="term" value="F:peptidyl-prolyl cis-trans isomerase activity"/>
    <property type="evidence" value="ECO:0007669"/>
    <property type="project" value="UniProtKB-KW"/>
</dbReference>
<dbReference type="GO" id="GO:0006457">
    <property type="term" value="P:protein folding"/>
    <property type="evidence" value="ECO:0007669"/>
    <property type="project" value="InterPro"/>
</dbReference>
<dbReference type="InterPro" id="IPR020892">
    <property type="entry name" value="Cyclophilin-type_PPIase_CS"/>
</dbReference>
<comment type="caution">
    <text evidence="9">The sequence shown here is derived from an EMBL/GenBank/DDBJ whole genome shotgun (WGS) entry which is preliminary data.</text>
</comment>
<dbReference type="Pfam" id="PF00160">
    <property type="entry name" value="Pro_isomerase"/>
    <property type="match status" value="1"/>
</dbReference>
<dbReference type="InterPro" id="IPR046357">
    <property type="entry name" value="PPIase_dom_sf"/>
</dbReference>
<feature type="transmembrane region" description="Helical" evidence="6">
    <location>
        <begin position="190"/>
        <end position="212"/>
    </location>
</feature>
<keyword evidence="6" id="KW-0472">Membrane</keyword>
<feature type="compositionally biased region" description="Acidic residues" evidence="5">
    <location>
        <begin position="45"/>
        <end position="64"/>
    </location>
</feature>
<dbReference type="EMBL" id="LSRX01000391">
    <property type="protein sequence ID" value="OLP98591.1"/>
    <property type="molecule type" value="Genomic_DNA"/>
</dbReference>
<keyword evidence="3 4" id="KW-0413">Isomerase</keyword>
<dbReference type="SUPFAM" id="SSF50891">
    <property type="entry name" value="Cyclophilin-like"/>
    <property type="match status" value="1"/>
</dbReference>
<dbReference type="PROSITE" id="PS50072">
    <property type="entry name" value="CSA_PPIASE_2"/>
    <property type="match status" value="1"/>
</dbReference>